<sequence>MNHVEWKGTHGQAGWELGSLLSARHHLILEHIPFAVTAERLAYAADCLAVYRAYFPEILEELEGLAEGQHCDVRLLQAVLFSTYAMPPSCHCSCFAAASEQGVVFGRNSDFLTEREADNTNVLYRLTDGGCSFTGNTTSFLQIEDGVNEHGLAVGLTSVAPTVRKPGFNAGLLVRYCLERCETVPEALDCLQRLPVGSAQTLTLADTAGHLAVVECSAEGQEVIRPSRTDKAFVCATNTFHSPAMRRYLRPQEDDWFADRRYQTMRKALEGEEMTPVFSFAQALLSGRYGFLCQYDRRTGRDTVWSVIYDLGRHEIWRSEGNPAHCGYRQDERFPF</sequence>
<keyword evidence="2" id="KW-0808">Transferase</keyword>
<dbReference type="Gene3D" id="3.60.60.10">
    <property type="entry name" value="Penicillin V Acylase, Chain A"/>
    <property type="match status" value="1"/>
</dbReference>
<feature type="domain" description="Peptidase C45 hydrolase" evidence="1">
    <location>
        <begin position="100"/>
        <end position="324"/>
    </location>
</feature>
<dbReference type="NCBIfam" id="NF040521">
    <property type="entry name" value="C45_proenzyme"/>
    <property type="match status" value="1"/>
</dbReference>
<dbReference type="InterPro" id="IPR029055">
    <property type="entry name" value="Ntn_hydrolases_N"/>
</dbReference>
<proteinExistence type="predicted"/>
<dbReference type="GO" id="GO:0016746">
    <property type="term" value="F:acyltransferase activity"/>
    <property type="evidence" value="ECO:0007669"/>
    <property type="project" value="UniProtKB-KW"/>
</dbReference>
<gene>
    <name evidence="2" type="ORF">H9890_02090</name>
</gene>
<reference evidence="2" key="2">
    <citation type="submission" date="2021-04" db="EMBL/GenBank/DDBJ databases">
        <authorList>
            <person name="Gilroy R."/>
        </authorList>
    </citation>
    <scope>NUCLEOTIDE SEQUENCE</scope>
    <source>
        <strain evidence="2">ChiHcolR34-3080</strain>
    </source>
</reference>
<evidence type="ECO:0000313" key="2">
    <source>
        <dbReference type="EMBL" id="HIW08176.1"/>
    </source>
</evidence>
<accession>A0A9D1TVD7</accession>
<dbReference type="PANTHER" id="PTHR34180">
    <property type="entry name" value="PEPTIDASE C45"/>
    <property type="match status" value="1"/>
</dbReference>
<dbReference type="PANTHER" id="PTHR34180:SF1">
    <property type="entry name" value="BETA-ALANYL-DOPAMINE_CARCININE HYDROLASE"/>
    <property type="match status" value="1"/>
</dbReference>
<organism evidence="2 3">
    <name type="scientific">Candidatus Faecalibacterium intestinigallinarum</name>
    <dbReference type="NCBI Taxonomy" id="2838581"/>
    <lineage>
        <taxon>Bacteria</taxon>
        <taxon>Bacillati</taxon>
        <taxon>Bacillota</taxon>
        <taxon>Clostridia</taxon>
        <taxon>Eubacteriales</taxon>
        <taxon>Oscillospiraceae</taxon>
        <taxon>Faecalibacterium</taxon>
    </lineage>
</organism>
<evidence type="ECO:0000313" key="3">
    <source>
        <dbReference type="Proteomes" id="UP000823933"/>
    </source>
</evidence>
<protein>
    <submittedName>
        <fullName evidence="2">Acyl-CoA--6-aminopenicillanic acid acyltransferase</fullName>
    </submittedName>
</protein>
<keyword evidence="2" id="KW-0012">Acyltransferase</keyword>
<dbReference type="AlphaFoldDB" id="A0A9D1TVD7"/>
<comment type="caution">
    <text evidence="2">The sequence shown here is derived from an EMBL/GenBank/DDBJ whole genome shotgun (WGS) entry which is preliminary data.</text>
</comment>
<dbReference type="Pfam" id="PF03417">
    <property type="entry name" value="AAT"/>
    <property type="match status" value="1"/>
</dbReference>
<dbReference type="EMBL" id="DXHQ01000024">
    <property type="protein sequence ID" value="HIW08176.1"/>
    <property type="molecule type" value="Genomic_DNA"/>
</dbReference>
<dbReference type="InterPro" id="IPR005079">
    <property type="entry name" value="Peptidase_C45_hydrolase"/>
</dbReference>
<reference evidence="2" key="1">
    <citation type="journal article" date="2021" name="PeerJ">
        <title>Extensive microbial diversity within the chicken gut microbiome revealed by metagenomics and culture.</title>
        <authorList>
            <person name="Gilroy R."/>
            <person name="Ravi A."/>
            <person name="Getino M."/>
            <person name="Pursley I."/>
            <person name="Horton D.L."/>
            <person name="Alikhan N.F."/>
            <person name="Baker D."/>
            <person name="Gharbi K."/>
            <person name="Hall N."/>
            <person name="Watson M."/>
            <person name="Adriaenssens E.M."/>
            <person name="Foster-Nyarko E."/>
            <person name="Jarju S."/>
            <person name="Secka A."/>
            <person name="Antonio M."/>
            <person name="Oren A."/>
            <person name="Chaudhuri R.R."/>
            <person name="La Ragione R."/>
            <person name="Hildebrand F."/>
            <person name="Pallen M.J."/>
        </authorList>
    </citation>
    <scope>NUCLEOTIDE SEQUENCE</scope>
    <source>
        <strain evidence="2">ChiHcolR34-3080</strain>
    </source>
</reference>
<dbReference type="InterPro" id="IPR047801">
    <property type="entry name" value="Peptidase_C45"/>
</dbReference>
<dbReference type="InterPro" id="IPR047794">
    <property type="entry name" value="C45_proenzyme-like"/>
</dbReference>
<dbReference type="Proteomes" id="UP000823933">
    <property type="component" value="Unassembled WGS sequence"/>
</dbReference>
<dbReference type="SUPFAM" id="SSF56235">
    <property type="entry name" value="N-terminal nucleophile aminohydrolases (Ntn hydrolases)"/>
    <property type="match status" value="1"/>
</dbReference>
<name>A0A9D1TVD7_9FIRM</name>
<evidence type="ECO:0000259" key="1">
    <source>
        <dbReference type="Pfam" id="PF03417"/>
    </source>
</evidence>